<dbReference type="AlphaFoldDB" id="A0A0B7KPV6"/>
<sequence>MIGPYQQTAPGRGGRRYSPVSARRRGTVSRWLITTNKAGFSNIQKKTIKTPIGRWPADKKWKEVRQFNRLALKTGLEGFSLYILTNTIGWEYEDVQI</sequence>
<protein>
    <submittedName>
        <fullName evidence="2">Uncharacterized protein</fullName>
    </submittedName>
</protein>
<accession>A0A0B7KPV6</accession>
<name>A0A0B7KPV6_BIOOC</name>
<evidence type="ECO:0000313" key="2">
    <source>
        <dbReference type="EMBL" id="CEO57497.1"/>
    </source>
</evidence>
<feature type="region of interest" description="Disordered" evidence="1">
    <location>
        <begin position="1"/>
        <end position="23"/>
    </location>
</feature>
<gene>
    <name evidence="2" type="ORF">BN869_000013555_1</name>
</gene>
<proteinExistence type="predicted"/>
<dbReference type="EMBL" id="CDPU01000105">
    <property type="protein sequence ID" value="CEO57497.1"/>
    <property type="molecule type" value="Genomic_DNA"/>
</dbReference>
<evidence type="ECO:0000256" key="1">
    <source>
        <dbReference type="SAM" id="MobiDB-lite"/>
    </source>
</evidence>
<organism evidence="2">
    <name type="scientific">Bionectria ochroleuca</name>
    <name type="common">Gliocladium roseum</name>
    <dbReference type="NCBI Taxonomy" id="29856"/>
    <lineage>
        <taxon>Eukaryota</taxon>
        <taxon>Fungi</taxon>
        <taxon>Dikarya</taxon>
        <taxon>Ascomycota</taxon>
        <taxon>Pezizomycotina</taxon>
        <taxon>Sordariomycetes</taxon>
        <taxon>Hypocreomycetidae</taxon>
        <taxon>Hypocreales</taxon>
        <taxon>Bionectriaceae</taxon>
        <taxon>Clonostachys</taxon>
    </lineage>
</organism>
<reference evidence="2" key="1">
    <citation type="submission" date="2015-01" db="EMBL/GenBank/DDBJ databases">
        <authorList>
            <person name="Durling Mikael"/>
        </authorList>
    </citation>
    <scope>NUCLEOTIDE SEQUENCE</scope>
</reference>